<comment type="caution">
    <text evidence="2">The sequence shown here is derived from an EMBL/GenBank/DDBJ whole genome shotgun (WGS) entry which is preliminary data.</text>
</comment>
<dbReference type="EMBL" id="JAPDNS010000002">
    <property type="protein sequence ID" value="MCW3486775.1"/>
    <property type="molecule type" value="Genomic_DNA"/>
</dbReference>
<gene>
    <name evidence="2" type="ORF">OL497_22950</name>
</gene>
<keyword evidence="3" id="KW-1185">Reference proteome</keyword>
<evidence type="ECO:0000313" key="3">
    <source>
        <dbReference type="Proteomes" id="UP001207742"/>
    </source>
</evidence>
<keyword evidence="1" id="KW-0812">Transmembrane</keyword>
<sequence length="225" mass="25761">MQLRVNKALKRWLAAYATAIVWWKQRVLYSWIIFHLLFIFVVNAVTVYSSYKEFHREPNTFPLALTLEKWLNSHPARYYGRYTGAETGYGFFGINVRSNGLLMGECAGEGITADFHSYETSLRFFSMGNALTDDLMKPGSLDSLHKNGADSMMSAYNQLVFRNIAVTLFQRHHCQDTTTSLSYNLLDFPTLAAVKIGAAPDYTLVKLITVDYSLRTHDIQFKNRQ</sequence>
<protein>
    <submittedName>
        <fullName evidence="2">Uncharacterized protein</fullName>
    </submittedName>
</protein>
<organism evidence="2 3">
    <name type="scientific">Chitinophaga nivalis</name>
    <dbReference type="NCBI Taxonomy" id="2991709"/>
    <lineage>
        <taxon>Bacteria</taxon>
        <taxon>Pseudomonadati</taxon>
        <taxon>Bacteroidota</taxon>
        <taxon>Chitinophagia</taxon>
        <taxon>Chitinophagales</taxon>
        <taxon>Chitinophagaceae</taxon>
        <taxon>Chitinophaga</taxon>
    </lineage>
</organism>
<accession>A0ABT3ISS8</accession>
<dbReference type="RefSeq" id="WP_264733590.1">
    <property type="nucleotide sequence ID" value="NZ_JAPDNR010000001.1"/>
</dbReference>
<reference evidence="2 3" key="1">
    <citation type="submission" date="2022-10" db="EMBL/GenBank/DDBJ databases">
        <title>Chitinophaga nivalis PC15 sp. nov., isolated from Pyeongchang county, South Korea.</title>
        <authorList>
            <person name="Trinh H.N."/>
        </authorList>
    </citation>
    <scope>NUCLEOTIDE SEQUENCE [LARGE SCALE GENOMIC DNA]</scope>
    <source>
        <strain evidence="2 3">PC14</strain>
    </source>
</reference>
<proteinExistence type="predicted"/>
<keyword evidence="1" id="KW-1133">Transmembrane helix</keyword>
<name>A0ABT3ISS8_9BACT</name>
<feature type="transmembrane region" description="Helical" evidence="1">
    <location>
        <begin position="28"/>
        <end position="48"/>
    </location>
</feature>
<keyword evidence="1" id="KW-0472">Membrane</keyword>
<evidence type="ECO:0000313" key="2">
    <source>
        <dbReference type="EMBL" id="MCW3486775.1"/>
    </source>
</evidence>
<evidence type="ECO:0000256" key="1">
    <source>
        <dbReference type="SAM" id="Phobius"/>
    </source>
</evidence>
<dbReference type="Proteomes" id="UP001207742">
    <property type="component" value="Unassembled WGS sequence"/>
</dbReference>